<gene>
    <name evidence="2" type="ORF">FJD38_07395</name>
</gene>
<dbReference type="Gene3D" id="3.10.129.10">
    <property type="entry name" value="Hotdog Thioesterase"/>
    <property type="match status" value="1"/>
</dbReference>
<protein>
    <submittedName>
        <fullName evidence="2">Acyl dehydratase</fullName>
    </submittedName>
</protein>
<comment type="caution">
    <text evidence="2">The sequence shown here is derived from an EMBL/GenBank/DDBJ whole genome shotgun (WGS) entry which is preliminary data.</text>
</comment>
<accession>A0ABY3GLS8</accession>
<dbReference type="InterPro" id="IPR003965">
    <property type="entry name" value="Fatty_acid_synthase"/>
</dbReference>
<dbReference type="PANTHER" id="PTHR43841:SF1">
    <property type="entry name" value="3-HYDROXYACYL-THIOESTER DEHYDRATASE X"/>
    <property type="match status" value="1"/>
</dbReference>
<dbReference type="SUPFAM" id="SSF54637">
    <property type="entry name" value="Thioesterase/thiol ester dehydrase-isomerase"/>
    <property type="match status" value="2"/>
</dbReference>
<reference evidence="2 3" key="1">
    <citation type="submission" date="2019-06" db="EMBL/GenBank/DDBJ databases">
        <title>Pseudomonas bimorpha sp. nov. isolated from bovine raw milk and skim milk concentrate.</title>
        <authorList>
            <person name="Hofmann K."/>
            <person name="Huptas C."/>
            <person name="Doll E."/>
            <person name="Scherer S."/>
            <person name="Wenning M."/>
        </authorList>
    </citation>
    <scope>NUCLEOTIDE SEQUENCE [LARGE SCALE GENOMIC DNA]</scope>
    <source>
        <strain evidence="2 3">DSM 108989</strain>
    </source>
</reference>
<organism evidence="2 3">
    <name type="scientific">Pseudomonas saxonica</name>
    <dbReference type="NCBI Taxonomy" id="2600598"/>
    <lineage>
        <taxon>Bacteria</taxon>
        <taxon>Pseudomonadati</taxon>
        <taxon>Pseudomonadota</taxon>
        <taxon>Gammaproteobacteria</taxon>
        <taxon>Pseudomonadales</taxon>
        <taxon>Pseudomonadaceae</taxon>
        <taxon>Pseudomonas</taxon>
    </lineage>
</organism>
<dbReference type="InterPro" id="IPR002539">
    <property type="entry name" value="MaoC-like_dom"/>
</dbReference>
<dbReference type="EMBL" id="VFIO01000002">
    <property type="protein sequence ID" value="TWR90892.1"/>
    <property type="molecule type" value="Genomic_DNA"/>
</dbReference>
<proteinExistence type="predicted"/>
<dbReference type="PANTHER" id="PTHR43841">
    <property type="entry name" value="3-HYDROXYACYL-THIOESTER DEHYDRATASE HTDX-RELATED"/>
    <property type="match status" value="1"/>
</dbReference>
<dbReference type="RefSeq" id="WP_146384668.1">
    <property type="nucleotide sequence ID" value="NZ_VFIO01000002.1"/>
</dbReference>
<dbReference type="PRINTS" id="PR01483">
    <property type="entry name" value="FASYNTHASE"/>
</dbReference>
<evidence type="ECO:0000313" key="3">
    <source>
        <dbReference type="Proteomes" id="UP000318428"/>
    </source>
</evidence>
<evidence type="ECO:0000259" key="1">
    <source>
        <dbReference type="Pfam" id="PF01575"/>
    </source>
</evidence>
<dbReference type="Pfam" id="PF01575">
    <property type="entry name" value="MaoC_dehydratas"/>
    <property type="match status" value="1"/>
</dbReference>
<dbReference type="InterPro" id="IPR029069">
    <property type="entry name" value="HotDog_dom_sf"/>
</dbReference>
<evidence type="ECO:0000313" key="2">
    <source>
        <dbReference type="EMBL" id="TWR90892.1"/>
    </source>
</evidence>
<feature type="domain" description="MaoC-like" evidence="1">
    <location>
        <begin position="180"/>
        <end position="259"/>
    </location>
</feature>
<name>A0ABY3GLS8_9PSED</name>
<keyword evidence="3" id="KW-1185">Reference proteome</keyword>
<dbReference type="Proteomes" id="UP000318428">
    <property type="component" value="Unassembled WGS sequence"/>
</dbReference>
<sequence length="296" mass="32159">MSVTWTDLASAPHLPALYAHAAAKRKITGSTLPEQGLRSWVPVDAPSLQAFRDVCGLAPSPLLPPTYPHVLAFGLQMQLLTDKDFPFPLLGLIHLSNRIRVLRPMGGVSQLHIGVYVDNLQPHAKGATFDVITRVDDWLGPLWEARSTLLCKGVKLPGEIPEHPVAAPLALKELTRWYAPADIGRRYAKVSGDYNPIHLSAASAKLFGLPSAIAHGLWLKARALAALNSHVPSANVEFSVDFKKPVRLPGEVILLSSEVSSSGDFQLNGHGDLVHMVGQWRPIGECSSCRRLRPDA</sequence>